<dbReference type="EMBL" id="RKRE01000003">
    <property type="protein sequence ID" value="RPF42480.1"/>
    <property type="molecule type" value="Genomic_DNA"/>
</dbReference>
<organism evidence="4 5">
    <name type="scientific">Thermodesulfitimonas autotrophica</name>
    <dbReference type="NCBI Taxonomy" id="1894989"/>
    <lineage>
        <taxon>Bacteria</taxon>
        <taxon>Bacillati</taxon>
        <taxon>Bacillota</taxon>
        <taxon>Clostridia</taxon>
        <taxon>Thermoanaerobacterales</taxon>
        <taxon>Thermoanaerobacteraceae</taxon>
        <taxon>Thermodesulfitimonas</taxon>
    </lineage>
</organism>
<evidence type="ECO:0000313" key="4">
    <source>
        <dbReference type="EMBL" id="RPF42480.1"/>
    </source>
</evidence>
<evidence type="ECO:0000256" key="2">
    <source>
        <dbReference type="SAM" id="Phobius"/>
    </source>
</evidence>
<gene>
    <name evidence="4" type="ORF">EDD75_1581</name>
</gene>
<feature type="transmembrane region" description="Helical" evidence="2">
    <location>
        <begin position="7"/>
        <end position="28"/>
    </location>
</feature>
<keyword evidence="2" id="KW-0472">Membrane</keyword>
<dbReference type="InterPro" id="IPR013783">
    <property type="entry name" value="Ig-like_fold"/>
</dbReference>
<feature type="domain" description="Fibronectin type-III" evidence="3">
    <location>
        <begin position="79"/>
        <end position="184"/>
    </location>
</feature>
<sequence>MPGEKRLLLTVMAVAIAIAVTILGGRYLGIAIGNAVEESAPETAVTSQPLASDAGASPADTGTGPSFAPSPVDTEPPAPPTGLTVTDPGTGDRLLLQWNANAEPDLLGYRIYRAVSNGVYAPPDDAYQRLGTAMVDTIDPFFTDNTVSRDVYYFYRITAVDQSGNESLPSNPSSTFATDITPPAKPAGFKVKELDTGHDVELSWQANTESDLAGYQLYRATSPAGPFALVKILGRGETAFHDTDLTQGQWYYYYLVAADEKGNASQPTDVVSVQPRQAVRAEFNQENAVLPATIFIEPDCSALFLNVPGDRIRVRARAVDEKGEPVPLTGTIRFATAFGEFRDPVVTGDGTAEATLTADRHGSGEIAVEYYPPGADIPAVVDTTTVRALEWYVSLSASGNRTVTGGNDIELTATVTDQNGRPVTDWQARIAFETVDTPTFKLFKDKDHPGRWQGAAHANVMSRGCAMGVSAGRVEENGELKALWVASTTPGTTRVQAVLYYDDLRGPECPPKRVCSSGTCTIEVVPGPARYVGFEPATVKTGREQRVTVQAFDAFGNPTTDYGDLKIWVRVPAGVAAAFSPDNGETWCSGETWVEVRPGDRLLVKSPKKELPADGCILVTRAEGATLDPPPGVPQVNLPLRAEFSKNRGER</sequence>
<accession>A0A3N5AEV6</accession>
<dbReference type="InterPro" id="IPR003961">
    <property type="entry name" value="FN3_dom"/>
</dbReference>
<reference evidence="4 5" key="1">
    <citation type="submission" date="2018-11" db="EMBL/GenBank/DDBJ databases">
        <title>Genomic Encyclopedia of Type Strains, Phase IV (KMG-IV): sequencing the most valuable type-strain genomes for metagenomic binning, comparative biology and taxonomic classification.</title>
        <authorList>
            <person name="Goeker M."/>
        </authorList>
    </citation>
    <scope>NUCLEOTIDE SEQUENCE [LARGE SCALE GENOMIC DNA]</scope>
    <source>
        <strain evidence="4 5">DSM 102936</strain>
    </source>
</reference>
<feature type="domain" description="Fibronectin type-III" evidence="3">
    <location>
        <begin position="185"/>
        <end position="278"/>
    </location>
</feature>
<dbReference type="OrthoDB" id="1656124at2"/>
<dbReference type="Gene3D" id="2.60.40.10">
    <property type="entry name" value="Immunoglobulins"/>
    <property type="match status" value="3"/>
</dbReference>
<dbReference type="SUPFAM" id="SSF49265">
    <property type="entry name" value="Fibronectin type III"/>
    <property type="match status" value="1"/>
</dbReference>
<dbReference type="AlphaFoldDB" id="A0A3N5AEV6"/>
<dbReference type="InterPro" id="IPR036116">
    <property type="entry name" value="FN3_sf"/>
</dbReference>
<keyword evidence="5" id="KW-1185">Reference proteome</keyword>
<keyword evidence="2" id="KW-1133">Transmembrane helix</keyword>
<dbReference type="CDD" id="cd00063">
    <property type="entry name" value="FN3"/>
    <property type="match status" value="1"/>
</dbReference>
<evidence type="ECO:0000313" key="5">
    <source>
        <dbReference type="Proteomes" id="UP000282654"/>
    </source>
</evidence>
<dbReference type="SMART" id="SM00060">
    <property type="entry name" value="FN3"/>
    <property type="match status" value="2"/>
</dbReference>
<dbReference type="RefSeq" id="WP_123930638.1">
    <property type="nucleotide sequence ID" value="NZ_RKRE01000003.1"/>
</dbReference>
<evidence type="ECO:0000256" key="1">
    <source>
        <dbReference type="SAM" id="MobiDB-lite"/>
    </source>
</evidence>
<comment type="caution">
    <text evidence="4">The sequence shown here is derived from an EMBL/GenBank/DDBJ whole genome shotgun (WGS) entry which is preliminary data.</text>
</comment>
<feature type="region of interest" description="Disordered" evidence="1">
    <location>
        <begin position="43"/>
        <end position="90"/>
    </location>
</feature>
<protein>
    <recommendedName>
        <fullName evidence="3">Fibronectin type-III domain-containing protein</fullName>
    </recommendedName>
</protein>
<dbReference type="PROSITE" id="PS50853">
    <property type="entry name" value="FN3"/>
    <property type="match status" value="2"/>
</dbReference>
<proteinExistence type="predicted"/>
<name>A0A3N5AEV6_9THEO</name>
<evidence type="ECO:0000259" key="3">
    <source>
        <dbReference type="PROSITE" id="PS50853"/>
    </source>
</evidence>
<keyword evidence="2" id="KW-0812">Transmembrane</keyword>
<dbReference type="Proteomes" id="UP000282654">
    <property type="component" value="Unassembled WGS sequence"/>
</dbReference>